<evidence type="ECO:0000313" key="4">
    <source>
        <dbReference type="Proteomes" id="UP000219369"/>
    </source>
</evidence>
<dbReference type="VEuPathDB" id="FungiDB:FOXG_16825"/>
<dbReference type="Proteomes" id="UP000219369">
    <property type="component" value="Unassembled WGS sequence"/>
</dbReference>
<dbReference type="VEuPathDB" id="FungiDB:FOC1_g10002123"/>
<gene>
    <name evidence="3" type="ORF">FRV6_00311</name>
</gene>
<dbReference type="VEuPathDB" id="FungiDB:HZS61_006986"/>
<proteinExistence type="predicted"/>
<sequence>MAGAAQPHAQQQEDQSLSITEEMSPAFRYFKRLPLELRLKIWEAACLPSTDADHGLHYVTLDVVEEGKESVEDVDDEEYLENLVIFDADLEGYDEEFEVESDDTGYVTLRALKRPCEKSSETTNPNKSAYLWDAGLCKDFPSTIVPFKKNEKWLPVVRPTRDIFCIDTTKLKSLSRSLFGMKLLAPFLGTRTFTIKERWNIAFKFDHSWNNAFPSRENRLKRENSPRGLLAHWVEILSEESVPAPNLWIIDDDVRWVARPGQLFETVYRDCEADYVQINWEATRDNTISLLKGAVARFMDSLGLVCDNEDMYDLQELGLEPMAFRVKDHIKLLVRKDNEMQDYMEEDNGTDNETEDDTAIEFEYESDDLSGGSDGSDQEGE</sequence>
<dbReference type="VEuPathDB" id="FungiDB:FOMG_16624"/>
<accession>A0A2H3SLW0</accession>
<dbReference type="VEuPathDB" id="FungiDB:FOZG_12988"/>
<dbReference type="VEuPathDB" id="FungiDB:FOIG_15756"/>
<dbReference type="VEuPathDB" id="FungiDB:FOC4_g10003188"/>
<protein>
    <submittedName>
        <fullName evidence="3">Related to tetracycline resistance proteins</fullName>
    </submittedName>
</protein>
<organism evidence="3 4">
    <name type="scientific">Fusarium oxysporum</name>
    <name type="common">Fusarium vascular wilt</name>
    <dbReference type="NCBI Taxonomy" id="5507"/>
    <lineage>
        <taxon>Eukaryota</taxon>
        <taxon>Fungi</taxon>
        <taxon>Dikarya</taxon>
        <taxon>Ascomycota</taxon>
        <taxon>Pezizomycotina</taxon>
        <taxon>Sordariomycetes</taxon>
        <taxon>Hypocreomycetidae</taxon>
        <taxon>Hypocreales</taxon>
        <taxon>Nectriaceae</taxon>
        <taxon>Fusarium</taxon>
        <taxon>Fusarium oxysporum species complex</taxon>
    </lineage>
</organism>
<feature type="compositionally biased region" description="Acidic residues" evidence="1">
    <location>
        <begin position="341"/>
        <end position="368"/>
    </location>
</feature>
<feature type="region of interest" description="Disordered" evidence="1">
    <location>
        <begin position="341"/>
        <end position="381"/>
    </location>
</feature>
<dbReference type="VEuPathDB" id="FungiDB:FOMG_16623"/>
<feature type="domain" description="2EXR" evidence="2">
    <location>
        <begin position="27"/>
        <end position="48"/>
    </location>
</feature>
<evidence type="ECO:0000256" key="1">
    <source>
        <dbReference type="SAM" id="MobiDB-lite"/>
    </source>
</evidence>
<dbReference type="OrthoDB" id="3596450at2759"/>
<evidence type="ECO:0000313" key="3">
    <source>
        <dbReference type="EMBL" id="SCO76099.1"/>
    </source>
</evidence>
<dbReference type="Pfam" id="PF20150">
    <property type="entry name" value="2EXR"/>
    <property type="match status" value="1"/>
</dbReference>
<dbReference type="VEuPathDB" id="FungiDB:FOZG_12987"/>
<dbReference type="VEuPathDB" id="FungiDB:FOXG_22602"/>
<name>A0A2H3SLW0_FUSOX</name>
<reference evidence="4" key="1">
    <citation type="submission" date="2016-09" db="EMBL/GenBank/DDBJ databases">
        <authorList>
            <person name="Guldener U."/>
        </authorList>
    </citation>
    <scope>NUCLEOTIDE SEQUENCE [LARGE SCALE GENOMIC DNA]</scope>
    <source>
        <strain evidence="4">V64-1</strain>
    </source>
</reference>
<dbReference type="VEuPathDB" id="FungiDB:FOIG_15755"/>
<dbReference type="EMBL" id="FMJY01000001">
    <property type="protein sequence ID" value="SCO76099.1"/>
    <property type="molecule type" value="Genomic_DNA"/>
</dbReference>
<dbReference type="InterPro" id="IPR045518">
    <property type="entry name" value="2EXR"/>
</dbReference>
<evidence type="ECO:0000259" key="2">
    <source>
        <dbReference type="Pfam" id="PF20150"/>
    </source>
</evidence>
<dbReference type="AlphaFoldDB" id="A0A2H3SLW0"/>